<organism evidence="1 2">
    <name type="scientific">Ancylostoma ceylanicum</name>
    <dbReference type="NCBI Taxonomy" id="53326"/>
    <lineage>
        <taxon>Eukaryota</taxon>
        <taxon>Metazoa</taxon>
        <taxon>Ecdysozoa</taxon>
        <taxon>Nematoda</taxon>
        <taxon>Chromadorea</taxon>
        <taxon>Rhabditida</taxon>
        <taxon>Rhabditina</taxon>
        <taxon>Rhabditomorpha</taxon>
        <taxon>Strongyloidea</taxon>
        <taxon>Ancylostomatidae</taxon>
        <taxon>Ancylostomatinae</taxon>
        <taxon>Ancylostoma</taxon>
    </lineage>
</organism>
<dbReference type="EMBL" id="JARK01001362">
    <property type="protein sequence ID" value="EYC18867.1"/>
    <property type="molecule type" value="Genomic_DNA"/>
</dbReference>
<proteinExistence type="predicted"/>
<dbReference type="Proteomes" id="UP000024635">
    <property type="component" value="Unassembled WGS sequence"/>
</dbReference>
<accession>A0A016UVP2</accession>
<gene>
    <name evidence="1" type="primary">Acey_s0026.g1415</name>
    <name evidence="1" type="ORF">Y032_0026g1415</name>
</gene>
<evidence type="ECO:0000313" key="2">
    <source>
        <dbReference type="Proteomes" id="UP000024635"/>
    </source>
</evidence>
<sequence>MVKRSQSGVLLIGSGSFAEAASQPQSTALAKRANCADSLVFSRPDTFCHSFNEFGRETKVKTSQNTRDARQNVSKPMDYRNETVLLRWC</sequence>
<dbReference type="AlphaFoldDB" id="A0A016UVP2"/>
<keyword evidence="2" id="KW-1185">Reference proteome</keyword>
<protein>
    <submittedName>
        <fullName evidence="1">Uncharacterized protein</fullName>
    </submittedName>
</protein>
<name>A0A016UVP2_9BILA</name>
<evidence type="ECO:0000313" key="1">
    <source>
        <dbReference type="EMBL" id="EYC18867.1"/>
    </source>
</evidence>
<comment type="caution">
    <text evidence="1">The sequence shown here is derived from an EMBL/GenBank/DDBJ whole genome shotgun (WGS) entry which is preliminary data.</text>
</comment>
<reference evidence="2" key="1">
    <citation type="journal article" date="2015" name="Nat. Genet.">
        <title>The genome and transcriptome of the zoonotic hookworm Ancylostoma ceylanicum identify infection-specific gene families.</title>
        <authorList>
            <person name="Schwarz E.M."/>
            <person name="Hu Y."/>
            <person name="Antoshechkin I."/>
            <person name="Miller M.M."/>
            <person name="Sternberg P.W."/>
            <person name="Aroian R.V."/>
        </authorList>
    </citation>
    <scope>NUCLEOTIDE SEQUENCE</scope>
    <source>
        <strain evidence="2">HY135</strain>
    </source>
</reference>